<dbReference type="InterPro" id="IPR001451">
    <property type="entry name" value="Hexapep"/>
</dbReference>
<reference evidence="10" key="1">
    <citation type="submission" date="2015-05" db="EMBL/GenBank/DDBJ databases">
        <authorList>
            <person name="Manzano-Marin A."/>
        </authorList>
    </citation>
    <scope>NUCLEOTIDE SEQUENCE [LARGE SCALE GENOMIC DNA]</scope>
    <source>
        <strain evidence="10">officinalis</strain>
    </source>
</reference>
<dbReference type="GO" id="GO:0016020">
    <property type="term" value="C:membrane"/>
    <property type="evidence" value="ECO:0007669"/>
    <property type="project" value="GOC"/>
</dbReference>
<protein>
    <recommendedName>
        <fullName evidence="7">UDP-3-O-(3-hydroxymyristoyl)glucosamine N-acyltransferase</fullName>
        <shortName evidence="7">UDP-3-O-(3-OHC14)-GlcN N-acyltransferase</shortName>
        <ecNumber evidence="7">2.3.1.191</ecNumber>
    </recommendedName>
    <alternativeName>
        <fullName evidence="7">UDP-3-O-(3-hydroxytetradecanoyl)glucosamine N-acyltransferase</fullName>
    </alternativeName>
</protein>
<name>A0A0M6W7D9_9GAMM</name>
<keyword evidence="2 7" id="KW-0441">Lipid A biosynthesis</keyword>
<dbReference type="HAMAP" id="MF_00523">
    <property type="entry name" value="LpxD"/>
    <property type="match status" value="1"/>
</dbReference>
<comment type="function">
    <text evidence="7">Catalyzes the N-acylation of UDP-3-O-(hydroxytetradecanoyl)glucosamine using 3-hydroxytetradecanoyl-ACP as the acyl donor. Is involved in the biosynthesis of lipid A, a phosphorylated glycolipid that anchors the lipopolysaccharide to the outer membrane of the cell.</text>
</comment>
<keyword evidence="4 7" id="KW-0677">Repeat</keyword>
<comment type="subunit">
    <text evidence="7">Homotrimer.</text>
</comment>
<dbReference type="STRING" id="1715285.SOFFGTOCOR_0382"/>
<organism evidence="9 10">
    <name type="scientific">Candidatus Providencia siddallii</name>
    <dbReference type="NCBI Taxonomy" id="1715285"/>
    <lineage>
        <taxon>Bacteria</taxon>
        <taxon>Pseudomonadati</taxon>
        <taxon>Pseudomonadota</taxon>
        <taxon>Gammaproteobacteria</taxon>
        <taxon>Enterobacterales</taxon>
        <taxon>Morganellaceae</taxon>
        <taxon>Providencia</taxon>
    </lineage>
</organism>
<comment type="similarity">
    <text evidence="7">Belongs to the transferase hexapeptide repeat family. LpxD subfamily.</text>
</comment>
<dbReference type="EC" id="2.3.1.191" evidence="7"/>
<evidence type="ECO:0000256" key="5">
    <source>
        <dbReference type="ARBA" id="ARBA00023098"/>
    </source>
</evidence>
<dbReference type="PANTHER" id="PTHR43378:SF2">
    <property type="entry name" value="UDP-3-O-ACYLGLUCOSAMINE N-ACYLTRANSFERASE 1, MITOCHONDRIAL-RELATED"/>
    <property type="match status" value="1"/>
</dbReference>
<keyword evidence="6 7" id="KW-0012">Acyltransferase</keyword>
<evidence type="ECO:0000259" key="8">
    <source>
        <dbReference type="Pfam" id="PF04613"/>
    </source>
</evidence>
<dbReference type="AlphaFoldDB" id="A0A0M6W7D9"/>
<comment type="catalytic activity">
    <reaction evidence="7">
        <text>UDP-3-O-[(3R)-3-hydroxytetradecanoyl]-alpha-D-glucosamine + (3R)-hydroxytetradecanoyl-[ACP] = UDP-2-N,3-O-bis[(3R)-3-hydroxytetradecanoyl]-alpha-D-glucosamine + holo-[ACP] + H(+)</text>
        <dbReference type="Rhea" id="RHEA:17817"/>
        <dbReference type="Rhea" id="RHEA-COMP:9646"/>
        <dbReference type="Rhea" id="RHEA-COMP:9685"/>
        <dbReference type="ChEBI" id="CHEBI:15378"/>
        <dbReference type="ChEBI" id="CHEBI:64479"/>
        <dbReference type="ChEBI" id="CHEBI:71573"/>
        <dbReference type="ChEBI" id="CHEBI:78474"/>
        <dbReference type="ChEBI" id="CHEBI:78847"/>
    </reaction>
</comment>
<sequence length="345" mass="37200">MSSIKLINIAKQINAKLHGDGDIIITNIAPIYSANNKQITFLSDNRYINYIANCNAAAIVLKEKNLYACKIAALVVENPYIAYAYIAQMFNNTPLPAEYIHPSAQISYDAKIGNNVSIGANSIIETGVIINNDVIIGAGCFIGKNTQIGKETRLWANVSVYHNIEIGQQCIIQSNTVIGADGFGYANDNGNWIKIPQLGRVIIGNKVKIGANTTIDRGALDNTIIGNGVIIDNQCQIAHNVIIGDNTAIAGGVIMAGSVRIGKSCMIGGASVINGHIDICDEVIITGMGMVIKSINKPGVYSSGVPLQLNKDWRKTATLILNINLINKRLKTVERKLNNQNQKKQ</sequence>
<dbReference type="PROSITE" id="PS00101">
    <property type="entry name" value="HEXAPEP_TRANSFERASES"/>
    <property type="match status" value="1"/>
</dbReference>
<dbReference type="EMBL" id="CVRF01000003">
    <property type="protein sequence ID" value="CRK85799.1"/>
    <property type="molecule type" value="Genomic_DNA"/>
</dbReference>
<dbReference type="InterPro" id="IPR018357">
    <property type="entry name" value="Hexapep_transf_CS"/>
</dbReference>
<comment type="catalytic activity">
    <reaction evidence="7">
        <text>a UDP-3-O-[(3R)-3-hydroxyacyl]-alpha-D-glucosamine + a (3R)-hydroxyacyl-[ACP] = a UDP-2-N,3-O-bis[(3R)-3-hydroxyacyl]-alpha-D-glucosamine + holo-[ACP] + H(+)</text>
        <dbReference type="Rhea" id="RHEA:53836"/>
        <dbReference type="Rhea" id="RHEA-COMP:9685"/>
        <dbReference type="Rhea" id="RHEA-COMP:9945"/>
        <dbReference type="ChEBI" id="CHEBI:15378"/>
        <dbReference type="ChEBI" id="CHEBI:64479"/>
        <dbReference type="ChEBI" id="CHEBI:78827"/>
        <dbReference type="ChEBI" id="CHEBI:137740"/>
        <dbReference type="ChEBI" id="CHEBI:137748"/>
        <dbReference type="EC" id="2.3.1.191"/>
    </reaction>
</comment>
<dbReference type="InterPro" id="IPR011004">
    <property type="entry name" value="Trimer_LpxA-like_sf"/>
</dbReference>
<feature type="active site" description="Proton acceptor" evidence="7">
    <location>
        <position position="239"/>
    </location>
</feature>
<dbReference type="Proteomes" id="UP000242301">
    <property type="component" value="Unassembled WGS sequence"/>
</dbReference>
<evidence type="ECO:0000256" key="2">
    <source>
        <dbReference type="ARBA" id="ARBA00022556"/>
    </source>
</evidence>
<comment type="pathway">
    <text evidence="7">Glycolipid biosynthesis; lipid IV(A) biosynthesis; lipid IV(A) from (3R)-3-hydroxytetradecanoyl-[acyl-carrier-protein] and UDP-N-acetyl-alpha-D-glucosamine: step 3/6.</text>
</comment>
<dbReference type="Gene3D" id="3.40.1390.10">
    <property type="entry name" value="MurE/MurF, N-terminal domain"/>
    <property type="match status" value="1"/>
</dbReference>
<keyword evidence="1 7" id="KW-0444">Lipid biosynthesis</keyword>
<dbReference type="GO" id="GO:0103118">
    <property type="term" value="F:UDP-3-O-[(3R)-3-hydroxyacyl]-glucosamine N-acyltransferase activity"/>
    <property type="evidence" value="ECO:0007669"/>
    <property type="project" value="UniProtKB-EC"/>
</dbReference>
<evidence type="ECO:0000256" key="3">
    <source>
        <dbReference type="ARBA" id="ARBA00022679"/>
    </source>
</evidence>
<proteinExistence type="inferred from homology"/>
<dbReference type="NCBIfam" id="NF002060">
    <property type="entry name" value="PRK00892.1"/>
    <property type="match status" value="1"/>
</dbReference>
<dbReference type="Gene3D" id="2.160.10.10">
    <property type="entry name" value="Hexapeptide repeat proteins"/>
    <property type="match status" value="1"/>
</dbReference>
<dbReference type="FunFam" id="2.160.10.10:FF:000005">
    <property type="entry name" value="UDP-3-O-(3-hydroxymyristoyl)glucosamine N-acyltransferase"/>
    <property type="match status" value="1"/>
</dbReference>
<evidence type="ECO:0000313" key="10">
    <source>
        <dbReference type="Proteomes" id="UP000242301"/>
    </source>
</evidence>
<evidence type="ECO:0000256" key="1">
    <source>
        <dbReference type="ARBA" id="ARBA00022516"/>
    </source>
</evidence>
<dbReference type="NCBIfam" id="TIGR01853">
    <property type="entry name" value="lipid_A_lpxD"/>
    <property type="match status" value="1"/>
</dbReference>
<keyword evidence="5 7" id="KW-0443">Lipid metabolism</keyword>
<feature type="domain" description="UDP-3-O-[3-hydroxymyristoyl] glucosamine N-acyltransferase non-repeat region" evidence="8">
    <location>
        <begin position="22"/>
        <end position="88"/>
    </location>
</feature>
<evidence type="ECO:0000313" key="9">
    <source>
        <dbReference type="EMBL" id="CRK85799.1"/>
    </source>
</evidence>
<evidence type="ECO:0000256" key="6">
    <source>
        <dbReference type="ARBA" id="ARBA00023315"/>
    </source>
</evidence>
<accession>A0A0M6W7D9</accession>
<dbReference type="UniPathway" id="UPA00359">
    <property type="reaction ID" value="UER00479"/>
</dbReference>
<dbReference type="GO" id="GO:0009245">
    <property type="term" value="P:lipid A biosynthetic process"/>
    <property type="evidence" value="ECO:0007669"/>
    <property type="project" value="UniProtKB-UniRule"/>
</dbReference>
<evidence type="ECO:0000256" key="7">
    <source>
        <dbReference type="HAMAP-Rule" id="MF_00523"/>
    </source>
</evidence>
<dbReference type="Pfam" id="PF14602">
    <property type="entry name" value="Hexapep_2"/>
    <property type="match status" value="1"/>
</dbReference>
<gene>
    <name evidence="7 9" type="primary">lpxD</name>
    <name evidence="9" type="ORF">SOFFGTOCOR_0382</name>
</gene>
<evidence type="ECO:0000256" key="4">
    <source>
        <dbReference type="ARBA" id="ARBA00022737"/>
    </source>
</evidence>
<dbReference type="Gene3D" id="1.20.5.170">
    <property type="match status" value="1"/>
</dbReference>
<keyword evidence="10" id="KW-1185">Reference proteome</keyword>
<dbReference type="PANTHER" id="PTHR43378">
    <property type="entry name" value="UDP-3-O-ACYLGLUCOSAMINE N-ACYLTRANSFERASE"/>
    <property type="match status" value="1"/>
</dbReference>
<dbReference type="CDD" id="cd03352">
    <property type="entry name" value="LbH_LpxD"/>
    <property type="match status" value="1"/>
</dbReference>
<dbReference type="InterPro" id="IPR020573">
    <property type="entry name" value="UDP_GlcNAc_AcTrfase_non-rep"/>
</dbReference>
<dbReference type="Pfam" id="PF04613">
    <property type="entry name" value="LpxD"/>
    <property type="match status" value="1"/>
</dbReference>
<dbReference type="GO" id="GO:0016410">
    <property type="term" value="F:N-acyltransferase activity"/>
    <property type="evidence" value="ECO:0007669"/>
    <property type="project" value="InterPro"/>
</dbReference>
<dbReference type="InterPro" id="IPR007691">
    <property type="entry name" value="LpxD"/>
</dbReference>
<keyword evidence="3 7" id="KW-0808">Transferase</keyword>
<dbReference type="Pfam" id="PF00132">
    <property type="entry name" value="Hexapep"/>
    <property type="match status" value="3"/>
</dbReference>
<dbReference type="SUPFAM" id="SSF51161">
    <property type="entry name" value="Trimeric LpxA-like enzymes"/>
    <property type="match status" value="1"/>
</dbReference>